<dbReference type="InterPro" id="IPR003749">
    <property type="entry name" value="ThiS/MoaD-like"/>
</dbReference>
<keyword evidence="6" id="KW-1185">Reference proteome</keyword>
<evidence type="ECO:0000313" key="1">
    <source>
        <dbReference type="EMBL" id="OBX52297.1"/>
    </source>
</evidence>
<dbReference type="OrthoDB" id="6388078at2"/>
<dbReference type="Gene3D" id="3.10.20.30">
    <property type="match status" value="1"/>
</dbReference>
<organism evidence="1 5">
    <name type="scientific">Moraxella nonliquefaciens</name>
    <dbReference type="NCBI Taxonomy" id="478"/>
    <lineage>
        <taxon>Bacteria</taxon>
        <taxon>Pseudomonadati</taxon>
        <taxon>Pseudomonadota</taxon>
        <taxon>Gammaproteobacteria</taxon>
        <taxon>Moraxellales</taxon>
        <taxon>Moraxellaceae</taxon>
        <taxon>Moraxella</taxon>
    </lineage>
</organism>
<dbReference type="InterPro" id="IPR010035">
    <property type="entry name" value="Thi_S"/>
</dbReference>
<dbReference type="RefSeq" id="WP_066890895.1">
    <property type="nucleotide sequence ID" value="NZ_CP065728.1"/>
</dbReference>
<dbReference type="InterPro" id="IPR016155">
    <property type="entry name" value="Mopterin_synth/thiamin_S_b"/>
</dbReference>
<evidence type="ECO:0000313" key="4">
    <source>
        <dbReference type="Proteomes" id="UP000092575"/>
    </source>
</evidence>
<dbReference type="Pfam" id="PF02597">
    <property type="entry name" value="ThiS"/>
    <property type="match status" value="1"/>
</dbReference>
<dbReference type="NCBIfam" id="TIGR01683">
    <property type="entry name" value="thiS"/>
    <property type="match status" value="1"/>
</dbReference>
<dbReference type="EMBL" id="LZDN01000001">
    <property type="protein sequence ID" value="OBX52297.1"/>
    <property type="molecule type" value="Genomic_DNA"/>
</dbReference>
<dbReference type="Proteomes" id="UP000092575">
    <property type="component" value="Unassembled WGS sequence"/>
</dbReference>
<dbReference type="EMBL" id="CP065728">
    <property type="protein sequence ID" value="QPT43823.1"/>
    <property type="molecule type" value="Genomic_DNA"/>
</dbReference>
<proteinExistence type="predicted"/>
<accession>A0A1B8PMC0</accession>
<dbReference type="SUPFAM" id="SSF54285">
    <property type="entry name" value="MoaD/ThiS"/>
    <property type="match status" value="1"/>
</dbReference>
<name>A0A1B8PMC0_MORNO</name>
<dbReference type="Proteomes" id="UP000092671">
    <property type="component" value="Unassembled WGS sequence"/>
</dbReference>
<dbReference type="CDD" id="cd00565">
    <property type="entry name" value="Ubl_ThiS"/>
    <property type="match status" value="1"/>
</dbReference>
<reference evidence="3 6" key="3">
    <citation type="submission" date="2020-12" db="EMBL/GenBank/DDBJ databases">
        <title>FDA dAtabase for Regulatory Grade micrObial Sequences (FDA-ARGOS): Supporting development and validation of Infectious Disease Dx tests.</title>
        <authorList>
            <person name="Sproer C."/>
            <person name="Gronow S."/>
            <person name="Severitt S."/>
            <person name="Schroder I."/>
            <person name="Tallon L."/>
            <person name="Sadzewicz L."/>
            <person name="Zhao X."/>
            <person name="Boylan J."/>
            <person name="Ott S."/>
            <person name="Bowen H."/>
            <person name="Vavikolanu K."/>
            <person name="Mehta A."/>
            <person name="Aluvathingal J."/>
            <person name="Nadendla S."/>
            <person name="Lowell S."/>
            <person name="Myers T."/>
            <person name="Yan Y."/>
            <person name="Sichtig H."/>
        </authorList>
    </citation>
    <scope>NUCLEOTIDE SEQUENCE [LARGE SCALE GENOMIC DNA]</scope>
    <source>
        <strain evidence="3 6">FDAARGOS_869</strain>
    </source>
</reference>
<dbReference type="InterPro" id="IPR012675">
    <property type="entry name" value="Beta-grasp_dom_sf"/>
</dbReference>
<evidence type="ECO:0000313" key="3">
    <source>
        <dbReference type="EMBL" id="QPT43823.1"/>
    </source>
</evidence>
<dbReference type="STRING" id="478.A7456_04515"/>
<evidence type="ECO:0000313" key="2">
    <source>
        <dbReference type="EMBL" id="OBX83311.1"/>
    </source>
</evidence>
<reference evidence="2 4" key="1">
    <citation type="submission" date="2016-05" db="EMBL/GenBank/DDBJ databases">
        <title>Draft genome sequence of Moraxella nonliquefaciens CCUG 348T.</title>
        <authorList>
            <person name="Salva-Serra F."/>
            <person name="Engstrom-Jakobsson H."/>
            <person name="Thorell K."/>
            <person name="Gonzales-Siles L."/>
            <person name="Karlsson R."/>
            <person name="Boulund F."/>
            <person name="Engstrand L."/>
            <person name="Kristiansson E."/>
            <person name="Moore E."/>
        </authorList>
    </citation>
    <scope>NUCLEOTIDE SEQUENCE [LARGE SCALE GENOMIC DNA]</scope>
    <source>
        <strain evidence="2 4">CCUG 348</strain>
    </source>
</reference>
<dbReference type="Proteomes" id="UP000594834">
    <property type="component" value="Chromosome"/>
</dbReference>
<evidence type="ECO:0000313" key="6">
    <source>
        <dbReference type="Proteomes" id="UP000594834"/>
    </source>
</evidence>
<sequence length="70" mass="7683">MIDKKTIQFTLNDKPFDCQMGTSVAEIVTKITDSENVAVALNEHILSQDDWSKIIKPNDTMLIFGAIAGG</sequence>
<dbReference type="EMBL" id="LXTW01000032">
    <property type="protein sequence ID" value="OBX83311.1"/>
    <property type="molecule type" value="Genomic_DNA"/>
</dbReference>
<evidence type="ECO:0000313" key="5">
    <source>
        <dbReference type="Proteomes" id="UP000092671"/>
    </source>
</evidence>
<dbReference type="AlphaFoldDB" id="A0A1B8PMC0"/>
<protein>
    <submittedName>
        <fullName evidence="3">Sulfur carrier protein ThiS</fullName>
    </submittedName>
    <submittedName>
        <fullName evidence="1">Thiamine biosynthesis protein ThiS</fullName>
    </submittedName>
</protein>
<gene>
    <name evidence="3" type="primary">thiS</name>
    <name evidence="2" type="ORF">A7456_04515</name>
    <name evidence="1" type="ORF">A9Z60_01055</name>
    <name evidence="3" type="ORF">I6G26_06935</name>
</gene>
<reference evidence="1 5" key="2">
    <citation type="submission" date="2016-06" db="EMBL/GenBank/DDBJ databases">
        <title>Draft genome of Moraxella nonliquefaciens CCUG 60284.</title>
        <authorList>
            <person name="Salva-Serra F."/>
            <person name="Engstrom-Jakobsson H."/>
            <person name="Thorell K."/>
            <person name="Gonzales-Siles L."/>
            <person name="Karlsson R."/>
            <person name="Boulund F."/>
            <person name="Engstrand L."/>
            <person name="Kristiansson E."/>
            <person name="Moore E."/>
        </authorList>
    </citation>
    <scope>NUCLEOTIDE SEQUENCE [LARGE SCALE GENOMIC DNA]</scope>
    <source>
        <strain evidence="1 5">CCUG 60284</strain>
    </source>
</reference>